<reference evidence="2" key="1">
    <citation type="journal article" date="2023" name="G3 (Bethesda)">
        <title>Genome assembly and association tests identify interacting loci associated with vigor, precocity, and sex in interspecific pistachio rootstocks.</title>
        <authorList>
            <person name="Palmer W."/>
            <person name="Jacygrad E."/>
            <person name="Sagayaradj S."/>
            <person name="Cavanaugh K."/>
            <person name="Han R."/>
            <person name="Bertier L."/>
            <person name="Beede B."/>
            <person name="Kafkas S."/>
            <person name="Golino D."/>
            <person name="Preece J."/>
            <person name="Michelmore R."/>
        </authorList>
    </citation>
    <scope>NUCLEOTIDE SEQUENCE [LARGE SCALE GENOMIC DNA]</scope>
</reference>
<protein>
    <submittedName>
        <fullName evidence="1">Uncharacterized protein</fullName>
    </submittedName>
</protein>
<dbReference type="EMBL" id="CM047739">
    <property type="protein sequence ID" value="KAJ0042991.1"/>
    <property type="molecule type" value="Genomic_DNA"/>
</dbReference>
<evidence type="ECO:0000313" key="2">
    <source>
        <dbReference type="Proteomes" id="UP001163603"/>
    </source>
</evidence>
<keyword evidence="2" id="KW-1185">Reference proteome</keyword>
<comment type="caution">
    <text evidence="1">The sequence shown here is derived from an EMBL/GenBank/DDBJ whole genome shotgun (WGS) entry which is preliminary data.</text>
</comment>
<proteinExistence type="predicted"/>
<sequence>MGRGKLTMELIEKEKARMITYQKRKKGLKKKAQEFSTLCGVPTCLIIYGPKLQNHPAELDFWPKERKDVMEVINLYREKDFSAHGNRPQSLIDFFSSRKRKVDDKIAKLYKANLEAKFPRWDDRFNSFSVDQLKVLVAICDTKIEAARRRIEVLKVEQNLMEGSESGVLVGFSNSNQHSQVKPLDMPLAPYYPYDQVPLDCKPLDNPMAIMMMNGDDYTQFGDASSGNVARYTQLQYPMHFDPIPSTYNARQAMRFCGPTMQPLPPFDQFPVLPSNSSQMFGSQVNEFYRDANRFGLKNEREMLQNFQG</sequence>
<dbReference type="Proteomes" id="UP001163603">
    <property type="component" value="Chromosome 4"/>
</dbReference>
<organism evidence="1 2">
    <name type="scientific">Pistacia integerrima</name>
    <dbReference type="NCBI Taxonomy" id="434235"/>
    <lineage>
        <taxon>Eukaryota</taxon>
        <taxon>Viridiplantae</taxon>
        <taxon>Streptophyta</taxon>
        <taxon>Embryophyta</taxon>
        <taxon>Tracheophyta</taxon>
        <taxon>Spermatophyta</taxon>
        <taxon>Magnoliopsida</taxon>
        <taxon>eudicotyledons</taxon>
        <taxon>Gunneridae</taxon>
        <taxon>Pentapetalae</taxon>
        <taxon>rosids</taxon>
        <taxon>malvids</taxon>
        <taxon>Sapindales</taxon>
        <taxon>Anacardiaceae</taxon>
        <taxon>Pistacia</taxon>
    </lineage>
</organism>
<evidence type="ECO:0000313" key="1">
    <source>
        <dbReference type="EMBL" id="KAJ0042991.1"/>
    </source>
</evidence>
<gene>
    <name evidence="1" type="ORF">Pint_19353</name>
</gene>
<name>A0ACC0YXI0_9ROSI</name>
<accession>A0ACC0YXI0</accession>